<dbReference type="AlphaFoldDB" id="A0AAW2P1Z4"/>
<feature type="region of interest" description="Disordered" evidence="1">
    <location>
        <begin position="153"/>
        <end position="177"/>
    </location>
</feature>
<proteinExistence type="predicted"/>
<accession>A0AAW2P1Z4</accession>
<evidence type="ECO:0000313" key="2">
    <source>
        <dbReference type="EMBL" id="KAL0349486.1"/>
    </source>
</evidence>
<dbReference type="PANTHER" id="PTHR33240:SF16">
    <property type="match status" value="1"/>
</dbReference>
<organism evidence="2">
    <name type="scientific">Sesamum radiatum</name>
    <name type="common">Black benniseed</name>
    <dbReference type="NCBI Taxonomy" id="300843"/>
    <lineage>
        <taxon>Eukaryota</taxon>
        <taxon>Viridiplantae</taxon>
        <taxon>Streptophyta</taxon>
        <taxon>Embryophyta</taxon>
        <taxon>Tracheophyta</taxon>
        <taxon>Spermatophyta</taxon>
        <taxon>Magnoliopsida</taxon>
        <taxon>eudicotyledons</taxon>
        <taxon>Gunneridae</taxon>
        <taxon>Pentapetalae</taxon>
        <taxon>asterids</taxon>
        <taxon>lamiids</taxon>
        <taxon>Lamiales</taxon>
        <taxon>Pedaliaceae</taxon>
        <taxon>Sesamum</taxon>
    </lineage>
</organism>
<dbReference type="PANTHER" id="PTHR33240">
    <property type="entry name" value="OS08G0508500 PROTEIN"/>
    <property type="match status" value="1"/>
</dbReference>
<dbReference type="EMBL" id="JACGWJ010000018">
    <property type="protein sequence ID" value="KAL0349486.1"/>
    <property type="molecule type" value="Genomic_DNA"/>
</dbReference>
<comment type="caution">
    <text evidence="2">The sequence shown here is derived from an EMBL/GenBank/DDBJ whole genome shotgun (WGS) entry which is preliminary data.</text>
</comment>
<name>A0AAW2P1Z4_SESRA</name>
<reference evidence="2" key="1">
    <citation type="submission" date="2020-06" db="EMBL/GenBank/DDBJ databases">
        <authorList>
            <person name="Li T."/>
            <person name="Hu X."/>
            <person name="Zhang T."/>
            <person name="Song X."/>
            <person name="Zhang H."/>
            <person name="Dai N."/>
            <person name="Sheng W."/>
            <person name="Hou X."/>
            <person name="Wei L."/>
        </authorList>
    </citation>
    <scope>NUCLEOTIDE SEQUENCE</scope>
    <source>
        <strain evidence="2">G02</strain>
        <tissue evidence="2">Leaf</tissue>
    </source>
</reference>
<gene>
    <name evidence="2" type="ORF">Sradi_4097800</name>
</gene>
<evidence type="ECO:0000256" key="1">
    <source>
        <dbReference type="SAM" id="MobiDB-lite"/>
    </source>
</evidence>
<reference evidence="2" key="2">
    <citation type="journal article" date="2024" name="Plant">
        <title>Genomic evolution and insights into agronomic trait innovations of Sesamum species.</title>
        <authorList>
            <person name="Miao H."/>
            <person name="Wang L."/>
            <person name="Qu L."/>
            <person name="Liu H."/>
            <person name="Sun Y."/>
            <person name="Le M."/>
            <person name="Wang Q."/>
            <person name="Wei S."/>
            <person name="Zheng Y."/>
            <person name="Lin W."/>
            <person name="Duan Y."/>
            <person name="Cao H."/>
            <person name="Xiong S."/>
            <person name="Wang X."/>
            <person name="Wei L."/>
            <person name="Li C."/>
            <person name="Ma Q."/>
            <person name="Ju M."/>
            <person name="Zhao R."/>
            <person name="Li G."/>
            <person name="Mu C."/>
            <person name="Tian Q."/>
            <person name="Mei H."/>
            <person name="Zhang T."/>
            <person name="Gao T."/>
            <person name="Zhang H."/>
        </authorList>
    </citation>
    <scope>NUCLEOTIDE SEQUENCE</scope>
    <source>
        <tissue evidence="2">Leaf</tissue>
    </source>
</reference>
<protein>
    <submittedName>
        <fullName evidence="2">Uncharacterized protein</fullName>
    </submittedName>
</protein>
<feature type="compositionally biased region" description="Basic and acidic residues" evidence="1">
    <location>
        <begin position="153"/>
        <end position="163"/>
    </location>
</feature>
<sequence>MIARGPTDGDSRRARRAYARVARIFMEIDDKAPAGGPVIYFDPVDIQGVHLPYNDALVIYVIVANYIVQSIFVDSSSSTDVLFYKVYQQMELGDIPLELVDTSLYDLVGEAIVSTYHMKLKFPIGDNVEEIKGDQYTTRKCYVEAIKSSNNKNEVDLSRKESSRNSTQQEDQRGVVPARVQPAEELLSIYLVPGESNKITKIGSQLNSTLAG</sequence>